<dbReference type="PROSITE" id="PS01095">
    <property type="entry name" value="GH18_1"/>
    <property type="match status" value="1"/>
</dbReference>
<dbReference type="Pfam" id="PF01607">
    <property type="entry name" value="CBM_14"/>
    <property type="match status" value="1"/>
</dbReference>
<dbReference type="AlphaFoldDB" id="A0A8K0D4Q6"/>
<evidence type="ECO:0000256" key="12">
    <source>
        <dbReference type="RuleBase" id="RU000489"/>
    </source>
</evidence>
<evidence type="ECO:0000256" key="5">
    <source>
        <dbReference type="ARBA" id="ARBA00022729"/>
    </source>
</evidence>
<dbReference type="Gene3D" id="2.170.140.10">
    <property type="entry name" value="Chitin binding domain"/>
    <property type="match status" value="1"/>
</dbReference>
<dbReference type="SMART" id="SM00494">
    <property type="entry name" value="ChtBD2"/>
    <property type="match status" value="1"/>
</dbReference>
<dbReference type="PROSITE" id="PS51910">
    <property type="entry name" value="GH18_2"/>
    <property type="match status" value="1"/>
</dbReference>
<dbReference type="Pfam" id="PF00704">
    <property type="entry name" value="Glyco_hydro_18"/>
    <property type="match status" value="1"/>
</dbReference>
<dbReference type="SUPFAM" id="SSF54556">
    <property type="entry name" value="Chitinase insertion domain"/>
    <property type="match status" value="1"/>
</dbReference>
<keyword evidence="7" id="KW-0146">Chitin degradation</keyword>
<proteinExistence type="inferred from homology"/>
<evidence type="ECO:0000256" key="11">
    <source>
        <dbReference type="ARBA" id="ARBA00023326"/>
    </source>
</evidence>
<evidence type="ECO:0000256" key="10">
    <source>
        <dbReference type="ARBA" id="ARBA00023295"/>
    </source>
</evidence>
<evidence type="ECO:0000313" key="17">
    <source>
        <dbReference type="EMBL" id="KAF2899378.1"/>
    </source>
</evidence>
<dbReference type="PANTHER" id="PTHR11177">
    <property type="entry name" value="CHITINASE"/>
    <property type="match status" value="1"/>
</dbReference>
<dbReference type="EC" id="3.2.1.14" evidence="3"/>
<dbReference type="Gene3D" id="3.20.20.80">
    <property type="entry name" value="Glycosidases"/>
    <property type="match status" value="1"/>
</dbReference>
<dbReference type="PANTHER" id="PTHR11177:SF360">
    <property type="entry name" value="CHITINASE 4-RELATED"/>
    <property type="match status" value="1"/>
</dbReference>
<dbReference type="EMBL" id="VTPC01002847">
    <property type="protein sequence ID" value="KAF2899378.1"/>
    <property type="molecule type" value="Genomic_DNA"/>
</dbReference>
<evidence type="ECO:0000259" key="15">
    <source>
        <dbReference type="PROSITE" id="PS50940"/>
    </source>
</evidence>
<evidence type="ECO:0000256" key="4">
    <source>
        <dbReference type="ARBA" id="ARBA00022669"/>
    </source>
</evidence>
<keyword evidence="10 12" id="KW-0326">Glycosidase</keyword>
<sequence length="482" mass="52571">MQVIKFAIITILLSFEVVSAITDKVVCYYGSWSVYRNSKGKFTIEDIDPNLCTHAIYTFVGINLDGSIRIMDEYNEVYNNGFKRFNGLKKLNPNLKTLVAIGGWNEGSAKFSKVAASASLRKVLVNNAVTLLSTYGFDGFDLDWEYPGQRDGSSLDKANFIELVKELRATFDKYGYLLTAAVAAAATSVDISYNVPALSKYLDFINVMTYDLHGSWEKFTGHNAPLYPSSQDVTAAAKELNVVACINAWIERGASPKKLILGIGIYGRSYTLADPNNAAIGAPAIGAGLPGPYTSEAGMLGYNEICEMQLSGQWAIAWSDEQQVPYTHLKNQWVGYDNPKSVTLKVNFAKKMLLGGAMIWSIETDDFRGVCGSKYPILSAINAAIRGGSSENSSSSSSTSTASSATTASPSATTAATQTTVKDGVAFECKGSGHFRDPLNCSRFYYCLKYGTLYIKYTFNCSKDLVYDPERNVCDYPSAVKC</sequence>
<comment type="similarity">
    <text evidence="2">Belongs to the glycosyl hydrolase 18 family. Chitinase class II subfamily.</text>
</comment>
<evidence type="ECO:0000256" key="6">
    <source>
        <dbReference type="ARBA" id="ARBA00022801"/>
    </source>
</evidence>
<keyword evidence="11" id="KW-0624">Polysaccharide degradation</keyword>
<dbReference type="GO" id="GO:0008061">
    <property type="term" value="F:chitin binding"/>
    <property type="evidence" value="ECO:0007669"/>
    <property type="project" value="UniProtKB-KW"/>
</dbReference>
<dbReference type="SMART" id="SM00636">
    <property type="entry name" value="Glyco_18"/>
    <property type="match status" value="1"/>
</dbReference>
<name>A0A8K0D4Q6_IGNLU</name>
<evidence type="ECO:0000256" key="8">
    <source>
        <dbReference type="ARBA" id="ARBA00023157"/>
    </source>
</evidence>
<dbReference type="PROSITE" id="PS50940">
    <property type="entry name" value="CHIT_BIND_II"/>
    <property type="match status" value="1"/>
</dbReference>
<dbReference type="InterPro" id="IPR002557">
    <property type="entry name" value="Chitin-bd_dom"/>
</dbReference>
<dbReference type="InterPro" id="IPR017853">
    <property type="entry name" value="GH"/>
</dbReference>
<dbReference type="GO" id="GO:0006032">
    <property type="term" value="P:chitin catabolic process"/>
    <property type="evidence" value="ECO:0007669"/>
    <property type="project" value="UniProtKB-KW"/>
</dbReference>
<protein>
    <recommendedName>
        <fullName evidence="3">chitinase</fullName>
        <ecNumber evidence="3">3.2.1.14</ecNumber>
    </recommendedName>
</protein>
<evidence type="ECO:0000256" key="1">
    <source>
        <dbReference type="ARBA" id="ARBA00000822"/>
    </source>
</evidence>
<dbReference type="GO" id="GO:0005576">
    <property type="term" value="C:extracellular region"/>
    <property type="evidence" value="ECO:0007669"/>
    <property type="project" value="InterPro"/>
</dbReference>
<evidence type="ECO:0000259" key="16">
    <source>
        <dbReference type="PROSITE" id="PS51910"/>
    </source>
</evidence>
<keyword evidence="8" id="KW-1015">Disulfide bond</keyword>
<gene>
    <name evidence="17" type="ORF">ILUMI_06797</name>
</gene>
<organism evidence="17 18">
    <name type="scientific">Ignelater luminosus</name>
    <name type="common">Cucubano</name>
    <name type="synonym">Pyrophorus luminosus</name>
    <dbReference type="NCBI Taxonomy" id="2038154"/>
    <lineage>
        <taxon>Eukaryota</taxon>
        <taxon>Metazoa</taxon>
        <taxon>Ecdysozoa</taxon>
        <taxon>Arthropoda</taxon>
        <taxon>Hexapoda</taxon>
        <taxon>Insecta</taxon>
        <taxon>Pterygota</taxon>
        <taxon>Neoptera</taxon>
        <taxon>Endopterygota</taxon>
        <taxon>Coleoptera</taxon>
        <taxon>Polyphaga</taxon>
        <taxon>Elateriformia</taxon>
        <taxon>Elateroidea</taxon>
        <taxon>Elateridae</taxon>
        <taxon>Agrypninae</taxon>
        <taxon>Pyrophorini</taxon>
        <taxon>Ignelater</taxon>
    </lineage>
</organism>
<dbReference type="OrthoDB" id="73875at2759"/>
<keyword evidence="9" id="KW-0119">Carbohydrate metabolism</keyword>
<dbReference type="FunFam" id="3.10.50.10:FF:000004">
    <property type="entry name" value="Chitinase 5"/>
    <property type="match status" value="1"/>
</dbReference>
<dbReference type="InterPro" id="IPR036508">
    <property type="entry name" value="Chitin-bd_dom_sf"/>
</dbReference>
<dbReference type="InterPro" id="IPR001223">
    <property type="entry name" value="Glyco_hydro18_cat"/>
</dbReference>
<dbReference type="InterPro" id="IPR029070">
    <property type="entry name" value="Chitinase_insertion_sf"/>
</dbReference>
<dbReference type="InterPro" id="IPR001579">
    <property type="entry name" value="Glyco_hydro_18_chit_AS"/>
</dbReference>
<feature type="region of interest" description="Disordered" evidence="13">
    <location>
        <begin position="390"/>
        <end position="413"/>
    </location>
</feature>
<reference evidence="17" key="1">
    <citation type="submission" date="2019-08" db="EMBL/GenBank/DDBJ databases">
        <title>The genome of the North American firefly Photinus pyralis.</title>
        <authorList>
            <consortium name="Photinus pyralis genome working group"/>
            <person name="Fallon T.R."/>
            <person name="Sander Lower S.E."/>
            <person name="Weng J.-K."/>
        </authorList>
    </citation>
    <scope>NUCLEOTIDE SEQUENCE</scope>
    <source>
        <strain evidence="17">TRF0915ILg1</strain>
        <tissue evidence="17">Whole body</tissue>
    </source>
</reference>
<dbReference type="FunFam" id="3.20.20.80:FF:000097">
    <property type="entry name" value="Probable chitinase 2"/>
    <property type="match status" value="1"/>
</dbReference>
<evidence type="ECO:0000256" key="14">
    <source>
        <dbReference type="SAM" id="SignalP"/>
    </source>
</evidence>
<dbReference type="Gene3D" id="3.10.50.10">
    <property type="match status" value="1"/>
</dbReference>
<evidence type="ECO:0000313" key="18">
    <source>
        <dbReference type="Proteomes" id="UP000801492"/>
    </source>
</evidence>
<keyword evidence="6 12" id="KW-0378">Hydrolase</keyword>
<feature type="signal peptide" evidence="14">
    <location>
        <begin position="1"/>
        <end position="20"/>
    </location>
</feature>
<evidence type="ECO:0000256" key="13">
    <source>
        <dbReference type="SAM" id="MobiDB-lite"/>
    </source>
</evidence>
<dbReference type="SUPFAM" id="SSF57625">
    <property type="entry name" value="Invertebrate chitin-binding proteins"/>
    <property type="match status" value="1"/>
</dbReference>
<keyword evidence="4" id="KW-0147">Chitin-binding</keyword>
<accession>A0A8K0D4Q6</accession>
<dbReference type="Proteomes" id="UP000801492">
    <property type="component" value="Unassembled WGS sequence"/>
</dbReference>
<dbReference type="InterPro" id="IPR050314">
    <property type="entry name" value="Glycosyl_Hydrlase_18"/>
</dbReference>
<evidence type="ECO:0000256" key="9">
    <source>
        <dbReference type="ARBA" id="ARBA00023277"/>
    </source>
</evidence>
<dbReference type="InterPro" id="IPR011583">
    <property type="entry name" value="Chitinase_II/V-like_cat"/>
</dbReference>
<dbReference type="GO" id="GO:0008843">
    <property type="term" value="F:endochitinase activity"/>
    <property type="evidence" value="ECO:0007669"/>
    <property type="project" value="UniProtKB-EC"/>
</dbReference>
<keyword evidence="18" id="KW-1185">Reference proteome</keyword>
<dbReference type="GO" id="GO:0000272">
    <property type="term" value="P:polysaccharide catabolic process"/>
    <property type="evidence" value="ECO:0007669"/>
    <property type="project" value="UniProtKB-KW"/>
</dbReference>
<feature type="domain" description="GH18" evidence="16">
    <location>
        <begin position="23"/>
        <end position="388"/>
    </location>
</feature>
<feature type="chain" id="PRO_5035432286" description="chitinase" evidence="14">
    <location>
        <begin position="21"/>
        <end position="482"/>
    </location>
</feature>
<keyword evidence="5 14" id="KW-0732">Signal</keyword>
<feature type="domain" description="Chitin-binding type-2" evidence="15">
    <location>
        <begin position="426"/>
        <end position="482"/>
    </location>
</feature>
<evidence type="ECO:0000256" key="3">
    <source>
        <dbReference type="ARBA" id="ARBA00012729"/>
    </source>
</evidence>
<evidence type="ECO:0000256" key="2">
    <source>
        <dbReference type="ARBA" id="ARBA00009121"/>
    </source>
</evidence>
<dbReference type="CDD" id="cd02872">
    <property type="entry name" value="GH18_chitolectin_chitotriosidase"/>
    <property type="match status" value="1"/>
</dbReference>
<dbReference type="SUPFAM" id="SSF51445">
    <property type="entry name" value="(Trans)glycosidases"/>
    <property type="match status" value="1"/>
</dbReference>
<evidence type="ECO:0000256" key="7">
    <source>
        <dbReference type="ARBA" id="ARBA00023024"/>
    </source>
</evidence>
<comment type="caution">
    <text evidence="17">The sequence shown here is derived from an EMBL/GenBank/DDBJ whole genome shotgun (WGS) entry which is preliminary data.</text>
</comment>
<comment type="catalytic activity">
    <reaction evidence="1">
        <text>Random endo-hydrolysis of N-acetyl-beta-D-glucosaminide (1-&gt;4)-beta-linkages in chitin and chitodextrins.</text>
        <dbReference type="EC" id="3.2.1.14"/>
    </reaction>
</comment>